<evidence type="ECO:0000313" key="2">
    <source>
        <dbReference type="Proteomes" id="UP000618795"/>
    </source>
</evidence>
<organism evidence="1 2">
    <name type="scientific">Streptomyces filipinensis</name>
    <dbReference type="NCBI Taxonomy" id="66887"/>
    <lineage>
        <taxon>Bacteria</taxon>
        <taxon>Bacillati</taxon>
        <taxon>Actinomycetota</taxon>
        <taxon>Actinomycetes</taxon>
        <taxon>Kitasatosporales</taxon>
        <taxon>Streptomycetaceae</taxon>
        <taxon>Streptomyces</taxon>
    </lineage>
</organism>
<name>A0A918IC96_9ACTN</name>
<reference evidence="1" key="2">
    <citation type="submission" date="2020-09" db="EMBL/GenBank/DDBJ databases">
        <authorList>
            <person name="Sun Q."/>
            <person name="Ohkuma M."/>
        </authorList>
    </citation>
    <scope>NUCLEOTIDE SEQUENCE</scope>
    <source>
        <strain evidence="1">JCM 4369</strain>
    </source>
</reference>
<comment type="caution">
    <text evidence="1">The sequence shown here is derived from an EMBL/GenBank/DDBJ whole genome shotgun (WGS) entry which is preliminary data.</text>
</comment>
<proteinExistence type="predicted"/>
<dbReference type="AlphaFoldDB" id="A0A918IC96"/>
<sequence length="74" mass="7502">MKSAGRTFRWKKQSISTGRVVSDFACVAAGAGGLAEAVVIAPVSRAPAARVAAVPTSDPRMAAPTVVLCPTAFT</sequence>
<gene>
    <name evidence="1" type="ORF">GCM10010260_35730</name>
</gene>
<keyword evidence="2" id="KW-1185">Reference proteome</keyword>
<protein>
    <submittedName>
        <fullName evidence="1">Uncharacterized protein</fullName>
    </submittedName>
</protein>
<dbReference type="EMBL" id="BMTD01000007">
    <property type="protein sequence ID" value="GGU96912.1"/>
    <property type="molecule type" value="Genomic_DNA"/>
</dbReference>
<reference evidence="1" key="1">
    <citation type="journal article" date="2014" name="Int. J. Syst. Evol. Microbiol.">
        <title>Complete genome sequence of Corynebacterium casei LMG S-19264T (=DSM 44701T), isolated from a smear-ripened cheese.</title>
        <authorList>
            <consortium name="US DOE Joint Genome Institute (JGI-PGF)"/>
            <person name="Walter F."/>
            <person name="Albersmeier A."/>
            <person name="Kalinowski J."/>
            <person name="Ruckert C."/>
        </authorList>
    </citation>
    <scope>NUCLEOTIDE SEQUENCE</scope>
    <source>
        <strain evidence="1">JCM 4369</strain>
    </source>
</reference>
<accession>A0A918IC96</accession>
<dbReference type="Proteomes" id="UP000618795">
    <property type="component" value="Unassembled WGS sequence"/>
</dbReference>
<evidence type="ECO:0000313" key="1">
    <source>
        <dbReference type="EMBL" id="GGU96912.1"/>
    </source>
</evidence>